<evidence type="ECO:0000313" key="1">
    <source>
        <dbReference type="EMBL" id="SBQ41430.1"/>
    </source>
</evidence>
<gene>
    <name evidence="1" type="primary">CXCR3.2</name>
</gene>
<name>A0A1A8E4K9_NOTKA</name>
<feature type="non-terminal residue" evidence="1">
    <location>
        <position position="1"/>
    </location>
</feature>
<accession>A0A1A8E4K9</accession>
<reference evidence="1" key="2">
    <citation type="submission" date="2016-06" db="EMBL/GenBank/DDBJ databases">
        <title>The genome of a short-lived fish provides insights into sex chromosome evolution and the genetic control of aging.</title>
        <authorList>
            <person name="Reichwald K."/>
            <person name="Felder M."/>
            <person name="Petzold A."/>
            <person name="Koch P."/>
            <person name="Groth M."/>
            <person name="Platzer M."/>
        </authorList>
    </citation>
    <scope>NUCLEOTIDE SEQUENCE</scope>
    <source>
        <tissue evidence="1">Brain</tissue>
    </source>
</reference>
<reference evidence="1" key="1">
    <citation type="submission" date="2016-05" db="EMBL/GenBank/DDBJ databases">
        <authorList>
            <person name="Lavstsen T."/>
            <person name="Jespersen J.S."/>
        </authorList>
    </citation>
    <scope>NUCLEOTIDE SEQUENCE</scope>
    <source>
        <tissue evidence="1">Brain</tissue>
    </source>
</reference>
<proteinExistence type="predicted"/>
<protein>
    <submittedName>
        <fullName evidence="1">Chemokine (C-X-C motif) receptor 3.2</fullName>
    </submittedName>
</protein>
<organism evidence="1">
    <name type="scientific">Nothobranchius kadleci</name>
    <name type="common">African annual killifish</name>
    <dbReference type="NCBI Taxonomy" id="1051664"/>
    <lineage>
        <taxon>Eukaryota</taxon>
        <taxon>Metazoa</taxon>
        <taxon>Chordata</taxon>
        <taxon>Craniata</taxon>
        <taxon>Vertebrata</taxon>
        <taxon>Euteleostomi</taxon>
        <taxon>Actinopterygii</taxon>
        <taxon>Neopterygii</taxon>
        <taxon>Teleostei</taxon>
        <taxon>Neoteleostei</taxon>
        <taxon>Acanthomorphata</taxon>
        <taxon>Ovalentaria</taxon>
        <taxon>Atherinomorphae</taxon>
        <taxon>Cyprinodontiformes</taxon>
        <taxon>Nothobranchiidae</taxon>
        <taxon>Nothobranchius</taxon>
    </lineage>
</organism>
<dbReference type="EMBL" id="HAEA01012950">
    <property type="protein sequence ID" value="SBQ41430.1"/>
    <property type="molecule type" value="Transcribed_RNA"/>
</dbReference>
<keyword evidence="1" id="KW-0675">Receptor</keyword>
<dbReference type="AlphaFoldDB" id="A0A1A8E4K9"/>
<sequence length="68" mass="8037">CVCVYACVSACVHVLQRCFYSVQLIWYCFVRCTIMRWGWSVKLKYFTKTFYFSIGPILQNVSISSYLL</sequence>
<feature type="non-terminal residue" evidence="1">
    <location>
        <position position="68"/>
    </location>
</feature>